<keyword evidence="1" id="KW-0507">mRNA processing</keyword>
<keyword evidence="2" id="KW-0645">Protease</keyword>
<gene>
    <name evidence="8" type="ORF">TRAPUB_5482</name>
</gene>
<reference evidence="8 9" key="1">
    <citation type="submission" date="2016-10" db="EMBL/GenBank/DDBJ databases">
        <title>Genome sequence of the basidiomycete white-rot fungus Trametes pubescens.</title>
        <authorList>
            <person name="Makela M.R."/>
            <person name="Granchi Z."/>
            <person name="Peng M."/>
            <person name="De Vries R.P."/>
            <person name="Grigoriev I."/>
            <person name="Riley R."/>
            <person name="Hilden K."/>
        </authorList>
    </citation>
    <scope>NUCLEOTIDE SEQUENCE [LARGE SCALE GENOMIC DNA]</scope>
    <source>
        <strain evidence="8 9">FBCC735</strain>
    </source>
</reference>
<feature type="compositionally biased region" description="Basic residues" evidence="5">
    <location>
        <begin position="899"/>
        <end position="911"/>
    </location>
</feature>
<dbReference type="Proteomes" id="UP000184267">
    <property type="component" value="Unassembled WGS sequence"/>
</dbReference>
<dbReference type="InterPro" id="IPR001584">
    <property type="entry name" value="Integrase_cat-core"/>
</dbReference>
<dbReference type="SUPFAM" id="SSF53098">
    <property type="entry name" value="Ribonuclease H-like"/>
    <property type="match status" value="1"/>
</dbReference>
<feature type="domain" description="CCHC-type" evidence="6">
    <location>
        <begin position="289"/>
        <end position="304"/>
    </location>
</feature>
<dbReference type="InterPro" id="IPR013103">
    <property type="entry name" value="RVT_2"/>
</dbReference>
<dbReference type="GO" id="GO:0003723">
    <property type="term" value="F:RNA binding"/>
    <property type="evidence" value="ECO:0007669"/>
    <property type="project" value="UniProtKB-KW"/>
</dbReference>
<dbReference type="InterPro" id="IPR001878">
    <property type="entry name" value="Znf_CCHC"/>
</dbReference>
<dbReference type="GO" id="GO:0004190">
    <property type="term" value="F:aspartic-type endopeptidase activity"/>
    <property type="evidence" value="ECO:0007669"/>
    <property type="project" value="UniProtKB-KW"/>
</dbReference>
<organism evidence="8 9">
    <name type="scientific">Trametes pubescens</name>
    <name type="common">White-rot fungus</name>
    <dbReference type="NCBI Taxonomy" id="154538"/>
    <lineage>
        <taxon>Eukaryota</taxon>
        <taxon>Fungi</taxon>
        <taxon>Dikarya</taxon>
        <taxon>Basidiomycota</taxon>
        <taxon>Agaricomycotina</taxon>
        <taxon>Agaricomycetes</taxon>
        <taxon>Polyporales</taxon>
        <taxon>Polyporaceae</taxon>
        <taxon>Trametes</taxon>
    </lineage>
</organism>
<dbReference type="Pfam" id="PF25597">
    <property type="entry name" value="SH3_retrovirus"/>
    <property type="match status" value="1"/>
</dbReference>
<dbReference type="InterPro" id="IPR043502">
    <property type="entry name" value="DNA/RNA_pol_sf"/>
</dbReference>
<evidence type="ECO:0000256" key="5">
    <source>
        <dbReference type="SAM" id="MobiDB-lite"/>
    </source>
</evidence>
<dbReference type="GO" id="GO:0008270">
    <property type="term" value="F:zinc ion binding"/>
    <property type="evidence" value="ECO:0007669"/>
    <property type="project" value="UniProtKB-KW"/>
</dbReference>
<keyword evidence="2" id="KW-0064">Aspartyl protease</keyword>
<feature type="region of interest" description="Disordered" evidence="5">
    <location>
        <begin position="807"/>
        <end position="877"/>
    </location>
</feature>
<dbReference type="OMA" id="CNKSINQ"/>
<evidence type="ECO:0000256" key="3">
    <source>
        <dbReference type="ARBA" id="ARBA00022884"/>
    </source>
</evidence>
<dbReference type="EMBL" id="MNAD01001593">
    <property type="protein sequence ID" value="OJT03835.1"/>
    <property type="molecule type" value="Genomic_DNA"/>
</dbReference>
<dbReference type="SMART" id="SM00343">
    <property type="entry name" value="ZnF_C2HC"/>
    <property type="match status" value="1"/>
</dbReference>
<name>A0A1M2V8C6_TRAPU</name>
<dbReference type="OrthoDB" id="2752444at2759"/>
<dbReference type="GO" id="GO:0005634">
    <property type="term" value="C:nucleus"/>
    <property type="evidence" value="ECO:0007669"/>
    <property type="project" value="UniProtKB-ARBA"/>
</dbReference>
<keyword evidence="2" id="KW-0378">Hydrolase</keyword>
<evidence type="ECO:0000256" key="1">
    <source>
        <dbReference type="ARBA" id="ARBA00022664"/>
    </source>
</evidence>
<feature type="region of interest" description="Disordered" evidence="5">
    <location>
        <begin position="889"/>
        <end position="928"/>
    </location>
</feature>
<feature type="region of interest" description="Disordered" evidence="5">
    <location>
        <begin position="302"/>
        <end position="332"/>
    </location>
</feature>
<dbReference type="Gene3D" id="3.30.420.10">
    <property type="entry name" value="Ribonuclease H-like superfamily/Ribonuclease H"/>
    <property type="match status" value="1"/>
</dbReference>
<keyword evidence="9" id="KW-1185">Reference proteome</keyword>
<dbReference type="InterPro" id="IPR057670">
    <property type="entry name" value="SH3_retrovirus"/>
</dbReference>
<evidence type="ECO:0000256" key="2">
    <source>
        <dbReference type="ARBA" id="ARBA00022750"/>
    </source>
</evidence>
<keyword evidence="4" id="KW-0863">Zinc-finger</keyword>
<dbReference type="STRING" id="154538.A0A1M2V8C6"/>
<dbReference type="GO" id="GO:0015074">
    <property type="term" value="P:DNA integration"/>
    <property type="evidence" value="ECO:0007669"/>
    <property type="project" value="InterPro"/>
</dbReference>
<dbReference type="PANTHER" id="PTHR11439">
    <property type="entry name" value="GAG-POL-RELATED RETROTRANSPOSON"/>
    <property type="match status" value="1"/>
</dbReference>
<evidence type="ECO:0000313" key="8">
    <source>
        <dbReference type="EMBL" id="OJT03835.1"/>
    </source>
</evidence>
<dbReference type="SUPFAM" id="SSF57756">
    <property type="entry name" value="Retrovirus zinc finger-like domains"/>
    <property type="match status" value="1"/>
</dbReference>
<protein>
    <submittedName>
        <fullName evidence="8">Retrovirus-related Pol polyprotein from transposon TNT 1-94</fullName>
    </submittedName>
</protein>
<comment type="caution">
    <text evidence="8">The sequence shown here is derived from an EMBL/GenBank/DDBJ whole genome shotgun (WGS) entry which is preliminary data.</text>
</comment>
<dbReference type="PROSITE" id="PS50158">
    <property type="entry name" value="ZF_CCHC"/>
    <property type="match status" value="1"/>
</dbReference>
<dbReference type="InterPro" id="IPR036397">
    <property type="entry name" value="RNaseH_sf"/>
</dbReference>
<dbReference type="PROSITE" id="PS50994">
    <property type="entry name" value="INTEGRASE"/>
    <property type="match status" value="1"/>
</dbReference>
<dbReference type="CDD" id="cd09272">
    <property type="entry name" value="RNase_HI_RT_Ty1"/>
    <property type="match status" value="1"/>
</dbReference>
<dbReference type="InterPro" id="IPR036875">
    <property type="entry name" value="Znf_CCHC_sf"/>
</dbReference>
<dbReference type="Pfam" id="PF14223">
    <property type="entry name" value="Retrotran_gag_2"/>
    <property type="match status" value="1"/>
</dbReference>
<evidence type="ECO:0000259" key="6">
    <source>
        <dbReference type="PROSITE" id="PS50158"/>
    </source>
</evidence>
<proteinExistence type="predicted"/>
<dbReference type="PANTHER" id="PTHR11439:SF467">
    <property type="entry name" value="INTEGRASE CATALYTIC DOMAIN-CONTAINING PROTEIN"/>
    <property type="match status" value="1"/>
</dbReference>
<evidence type="ECO:0000259" key="7">
    <source>
        <dbReference type="PROSITE" id="PS50994"/>
    </source>
</evidence>
<evidence type="ECO:0000313" key="9">
    <source>
        <dbReference type="Proteomes" id="UP000184267"/>
    </source>
</evidence>
<dbReference type="SUPFAM" id="SSF56672">
    <property type="entry name" value="DNA/RNA polymerases"/>
    <property type="match status" value="1"/>
</dbReference>
<feature type="compositionally biased region" description="Low complexity" evidence="5">
    <location>
        <begin position="75"/>
        <end position="96"/>
    </location>
</feature>
<feature type="region of interest" description="Disordered" evidence="5">
    <location>
        <begin position="74"/>
        <end position="111"/>
    </location>
</feature>
<keyword evidence="4" id="KW-0862">Zinc</keyword>
<sequence length="1506" mass="164123">MSYETSINSSKYSVPKLASDGSNWVTYRERMKVVQAAKGHMPHIRGTSRKPLLPPPIDRDLPHVAIVVAPPTPTPNAAAAAAGETTPEGGEATPEPHCARGGGEAETDTETDAYSHLTDEQYAELVDKMELKYTLDDLFIEVQSQPTAKALWEAVVASCENKSLMYANAIRTRIQNTRCPEGGDIRAHLALLLRERQNLAAVGTRLAEIEFAAIVTNSLPESYHGRVQTILDISSFSGQVIPVEFLINKLNEEFDRRAIIKANDIALAAASSIPSAPASALYSRQPVECYNCHGKGHIARNCRRKGGGREGQPWLPGKGQGGGGAKDGEGANANAATEKHHGFVALGNAVTSALAAAPGLYVDVFDSGASVHISPYRERFTAYRELTPPRAITAANGDEFLAVGTGDVEICVPNGPTSRTLTLRNVLYSPAVAFALVSIRKADEGGYTTVFEQGECRLVERASNLDIARIPLTAGLYQVVSHYVDTDVSASASEAALSASSHPGGKKVLRVTPFELHRCLAHVSLKAAKELIEAGRATGVELLKGDDNDTCEVCVRSKITRKAIPGEAHPAVHDMEITKYGEKLHSDTWDADTTSLGGNTKSALFVDEHTRMHHGYPIKSITETTAAYKNLEAAILTQTGTQVCWLHSDNGNEYISLKPYVESRGTHWSASVPRTPEQNGIAERAHRVHRERVSAMLLDSGLPRTLWAHAYKYSIYTHNRTGHTALGGKTPYEARFGTAPDLRHLRPWGARVWVRPEKTRKLEPRGIPGFFIGFSENHRDGIHVYWPEKHNVTVVRSFVWAASDRRNADVASEGARIEQVESEDESTDSDSDTRDAADAPAQQDRTPQSEGTAEEEGAGAEQSDGLGGQGEEAQADEDVRAGEGDIVEEAPAAEQPMGRGHRIKKPSHLARRIQDGEGSANGRPPRNAARRGLIAGEIMGALAALETPVEETDDQTSECFTPDMSRDWGAAAYGLVAQAGGDPLSGDPTSLREAQEAPDWPKWEEAITVEMDNLRAHSTYDLVVRPVGAHVIGSRLVFHRKRDADGSIKQCKVRVVAQGFGQIPGVDYNETFAPVAKSSSLRIMLALAARFSWPLIQLDVKSAYLNGDLDEEIYMRQPPGTAAQGEEHLVCRLRKSLYGLKQAGRAWYKKYRDAMTTLGMTRSEADHACFWQHGGDSLAMVGTIVDDMLVTGTPDLVEKFRAGIKAEFTVTDAGDVAWLLGIEVVRDLDAGTVRLAQRSAIDTLMRAMHLEGAKPASTPIAVGGVLDKTQCPTTASAIAEMSGIPYREGVGMCMYIAVTTRPDIAYAVHRLAQYMSNPGRPHWEALKRLVRYLIGTRELWLTYGGDASGLAGYTDADWGSSDDTRHSVCGYVYTFDGGAVSWSAKKQNVVALSSTEAEYIGITHATKEAIWLRALLGDLIDPSFATHAVRLYSDNKSAMDLARNNAFHSRTKHIAIRYHFIREAVERGEVDLGYRRTEDMPADVFTKPLTRRRLDHLRILFGLLTL</sequence>
<dbReference type="Pfam" id="PF07727">
    <property type="entry name" value="RVT_2"/>
    <property type="match status" value="1"/>
</dbReference>
<feature type="domain" description="Integrase catalytic" evidence="7">
    <location>
        <begin position="580"/>
        <end position="739"/>
    </location>
</feature>
<keyword evidence="4" id="KW-0479">Metal-binding</keyword>
<feature type="compositionally biased region" description="Acidic residues" evidence="5">
    <location>
        <begin position="820"/>
        <end position="830"/>
    </location>
</feature>
<dbReference type="InterPro" id="IPR012337">
    <property type="entry name" value="RNaseH-like_sf"/>
</dbReference>
<evidence type="ECO:0000256" key="4">
    <source>
        <dbReference type="PROSITE-ProRule" id="PRU00047"/>
    </source>
</evidence>
<keyword evidence="3" id="KW-0694">RNA-binding</keyword>
<dbReference type="Gene3D" id="4.10.60.10">
    <property type="entry name" value="Zinc finger, CCHC-type"/>
    <property type="match status" value="1"/>
</dbReference>
<dbReference type="GO" id="GO:0006397">
    <property type="term" value="P:mRNA processing"/>
    <property type="evidence" value="ECO:0007669"/>
    <property type="project" value="UniProtKB-KW"/>
</dbReference>
<dbReference type="InterPro" id="IPR054722">
    <property type="entry name" value="PolX-like_BBD"/>
</dbReference>
<dbReference type="Pfam" id="PF22936">
    <property type="entry name" value="Pol_BBD"/>
    <property type="match status" value="1"/>
</dbReference>
<accession>A0A1M2V8C6</accession>